<feature type="compositionally biased region" description="Polar residues" evidence="1">
    <location>
        <begin position="199"/>
        <end position="215"/>
    </location>
</feature>
<proteinExistence type="predicted"/>
<dbReference type="Pfam" id="PF21821">
    <property type="entry name" value="Dit_like"/>
    <property type="match status" value="1"/>
</dbReference>
<sequence>MLNTLDLIFGASGQTYLEYQATPRRITPSPEHKGGGEAANVEQARPGIVPATKGALHLDLLSMETYQLPSLATQYPVEQGMPISDGIIPQSARLTITGAVSSANATLFQPWNLGLRGISRLEDTVKLLENIHTAHLPVTVVTGLHVYPNMAMTGCDITRGISKDGESQSRTLKIKLDFLQIRIVQADVAVSGNTAAEVSGKTGSSAIPSGKAQSATPPPSLITRVATALGLTA</sequence>
<organism evidence="3 4">
    <name type="scientific">Granulibacter bethesdensis</name>
    <dbReference type="NCBI Taxonomy" id="364410"/>
    <lineage>
        <taxon>Bacteria</taxon>
        <taxon>Pseudomonadati</taxon>
        <taxon>Pseudomonadota</taxon>
        <taxon>Alphaproteobacteria</taxon>
        <taxon>Acetobacterales</taxon>
        <taxon>Acetobacteraceae</taxon>
        <taxon>Granulibacter</taxon>
    </lineage>
</organism>
<dbReference type="Proteomes" id="UP000182373">
    <property type="component" value="Chromosome"/>
</dbReference>
<accession>A0AAC9K7J4</accession>
<evidence type="ECO:0000313" key="3">
    <source>
        <dbReference type="EMBL" id="APH54856.1"/>
    </source>
</evidence>
<reference evidence="4" key="1">
    <citation type="submission" date="2016-11" db="EMBL/GenBank/DDBJ databases">
        <title>Comparative genomic and phenotypic analysis of Granulibacter bethesdensis clinical isolates from patients with chronic granulomatous disease.</title>
        <authorList>
            <person name="Zarember K.A."/>
            <person name="Porcella S.F."/>
            <person name="Chu J."/>
            <person name="Ding L."/>
            <person name="Dahlstrom E."/>
            <person name="Barbian K."/>
            <person name="Martens C."/>
            <person name="Sykora L."/>
            <person name="Kramer S."/>
            <person name="Pettinato A.M."/>
            <person name="Hong H."/>
            <person name="Wald G."/>
            <person name="Berg L.J."/>
            <person name="Rogge L.S."/>
            <person name="Greenberg D.E."/>
            <person name="Falcone E.L."/>
            <person name="Neves J.F."/>
            <person name="Simoes M.J."/>
            <person name="Casal M."/>
            <person name="Rodriguez-Lopez F.C."/>
            <person name="Zelazny A."/>
            <person name="Gallin J.I."/>
            <person name="Holland S.M."/>
        </authorList>
    </citation>
    <scope>NUCLEOTIDE SEQUENCE [LARGE SCALE GENOMIC DNA]</scope>
    <source>
        <strain evidence="4">NIH9.1</strain>
    </source>
</reference>
<name>A0AAC9K7J4_9PROT</name>
<dbReference type="RefSeq" id="WP_072572800.1">
    <property type="nucleotide sequence ID" value="NZ_CP018191.1"/>
</dbReference>
<evidence type="ECO:0000259" key="2">
    <source>
        <dbReference type="Pfam" id="PF21821"/>
    </source>
</evidence>
<dbReference type="AlphaFoldDB" id="A0AAC9K7J4"/>
<dbReference type="InterPro" id="IPR048494">
    <property type="entry name" value="Dit-like_N"/>
</dbReference>
<evidence type="ECO:0000313" key="4">
    <source>
        <dbReference type="Proteomes" id="UP000182373"/>
    </source>
</evidence>
<feature type="region of interest" description="Disordered" evidence="1">
    <location>
        <begin position="199"/>
        <end position="218"/>
    </location>
</feature>
<dbReference type="EMBL" id="CP018191">
    <property type="protein sequence ID" value="APH54856.1"/>
    <property type="molecule type" value="Genomic_DNA"/>
</dbReference>
<protein>
    <recommendedName>
        <fullName evidence="2">Dit-like phage tail protein N-terminal domain-containing protein</fullName>
    </recommendedName>
</protein>
<evidence type="ECO:0000256" key="1">
    <source>
        <dbReference type="SAM" id="MobiDB-lite"/>
    </source>
</evidence>
<feature type="domain" description="Dit-like phage tail protein N-terminal" evidence="2">
    <location>
        <begin position="58"/>
        <end position="188"/>
    </location>
</feature>
<gene>
    <name evidence="3" type="ORF">GbCGDNIH9_1569</name>
</gene>